<feature type="domain" description="2EXR" evidence="2">
    <location>
        <begin position="154"/>
        <end position="245"/>
    </location>
</feature>
<dbReference type="OrthoDB" id="3473305at2759"/>
<dbReference type="InterPro" id="IPR045518">
    <property type="entry name" value="2EXR"/>
</dbReference>
<organism evidence="3 4">
    <name type="scientific">Hyaloscypha hepaticicola</name>
    <dbReference type="NCBI Taxonomy" id="2082293"/>
    <lineage>
        <taxon>Eukaryota</taxon>
        <taxon>Fungi</taxon>
        <taxon>Dikarya</taxon>
        <taxon>Ascomycota</taxon>
        <taxon>Pezizomycotina</taxon>
        <taxon>Leotiomycetes</taxon>
        <taxon>Helotiales</taxon>
        <taxon>Hyaloscyphaceae</taxon>
        <taxon>Hyaloscypha</taxon>
    </lineage>
</organism>
<feature type="region of interest" description="Disordered" evidence="1">
    <location>
        <begin position="74"/>
        <end position="117"/>
    </location>
</feature>
<protein>
    <recommendedName>
        <fullName evidence="2">2EXR domain-containing protein</fullName>
    </recommendedName>
</protein>
<dbReference type="PANTHER" id="PTHR35910:SF6">
    <property type="entry name" value="2EXR DOMAIN-CONTAINING PROTEIN"/>
    <property type="match status" value="1"/>
</dbReference>
<reference evidence="3 4" key="1">
    <citation type="submission" date="2016-05" db="EMBL/GenBank/DDBJ databases">
        <title>A degradative enzymes factory behind the ericoid mycorrhizal symbiosis.</title>
        <authorList>
            <consortium name="DOE Joint Genome Institute"/>
            <person name="Martino E."/>
            <person name="Morin E."/>
            <person name="Grelet G."/>
            <person name="Kuo A."/>
            <person name="Kohler A."/>
            <person name="Daghino S."/>
            <person name="Barry K."/>
            <person name="Choi C."/>
            <person name="Cichocki N."/>
            <person name="Clum A."/>
            <person name="Copeland A."/>
            <person name="Hainaut M."/>
            <person name="Haridas S."/>
            <person name="Labutti K."/>
            <person name="Lindquist E."/>
            <person name="Lipzen A."/>
            <person name="Khouja H.-R."/>
            <person name="Murat C."/>
            <person name="Ohm R."/>
            <person name="Olson A."/>
            <person name="Spatafora J."/>
            <person name="Veneault-Fourrey C."/>
            <person name="Henrissat B."/>
            <person name="Grigoriev I."/>
            <person name="Martin F."/>
            <person name="Perotto S."/>
        </authorList>
    </citation>
    <scope>NUCLEOTIDE SEQUENCE [LARGE SCALE GENOMIC DNA]</scope>
    <source>
        <strain evidence="3 4">UAMH 7357</strain>
    </source>
</reference>
<dbReference type="Pfam" id="PF20150">
    <property type="entry name" value="2EXR"/>
    <property type="match status" value="1"/>
</dbReference>
<dbReference type="Proteomes" id="UP000235672">
    <property type="component" value="Unassembled WGS sequence"/>
</dbReference>
<gene>
    <name evidence="3" type="ORF">NA56DRAFT_337000</name>
</gene>
<name>A0A2J6QIM3_9HELO</name>
<evidence type="ECO:0000256" key="1">
    <source>
        <dbReference type="SAM" id="MobiDB-lite"/>
    </source>
</evidence>
<evidence type="ECO:0000313" key="3">
    <source>
        <dbReference type="EMBL" id="PMD26115.1"/>
    </source>
</evidence>
<keyword evidence="4" id="KW-1185">Reference proteome</keyword>
<dbReference type="AlphaFoldDB" id="A0A2J6QIM3"/>
<feature type="region of interest" description="Disordered" evidence="1">
    <location>
        <begin position="1"/>
        <end position="46"/>
    </location>
</feature>
<proteinExistence type="predicted"/>
<evidence type="ECO:0000313" key="4">
    <source>
        <dbReference type="Proteomes" id="UP000235672"/>
    </source>
</evidence>
<feature type="compositionally biased region" description="Low complexity" evidence="1">
    <location>
        <begin position="91"/>
        <end position="102"/>
    </location>
</feature>
<dbReference type="PANTHER" id="PTHR35910">
    <property type="entry name" value="2EXR DOMAIN-CONTAINING PROTEIN"/>
    <property type="match status" value="1"/>
</dbReference>
<accession>A0A2J6QIM3</accession>
<feature type="compositionally biased region" description="Basic residues" evidence="1">
    <location>
        <begin position="21"/>
        <end position="30"/>
    </location>
</feature>
<evidence type="ECO:0000259" key="2">
    <source>
        <dbReference type="Pfam" id="PF20150"/>
    </source>
</evidence>
<dbReference type="EMBL" id="KZ613468">
    <property type="protein sequence ID" value="PMD26115.1"/>
    <property type="molecule type" value="Genomic_DNA"/>
</dbReference>
<sequence>MAGPSEKVSRRKGKPITPRAGTRHSTRPRRPVNAYAPPAWGPEPPPSKLICLQLPFRFKGVNVANPAALANRSLHSSPSVFTKRSPESDPSVAASAQSNASSGPVDSEPKVNATSANVESNANVASVDGNSNINLAISTNDNSAHDISGPLAKFHLFPALPAELRHAIWKYHLPGKRIVRIQFSRPDDPDYRKHRYRFAATDPVPILSNACRESRTLFLWRYKREAFKHPKNFNGCFFNFQKDILEIYLGSQYSQRSTWLSHHTVEADVNSVKTLAFPHFNFMKETNNSGLRRALPLPTFMHFRQLEKVIIVIILDHQRSCAHSS</sequence>